<dbReference type="EMBL" id="JAFNEN010004184">
    <property type="protein sequence ID" value="KAG8171302.1"/>
    <property type="molecule type" value="Genomic_DNA"/>
</dbReference>
<protein>
    <submittedName>
        <fullName evidence="2">Uncharacterized protein</fullName>
    </submittedName>
</protein>
<keyword evidence="1" id="KW-0732">Signal</keyword>
<evidence type="ECO:0000256" key="1">
    <source>
        <dbReference type="SAM" id="SignalP"/>
    </source>
</evidence>
<proteinExistence type="predicted"/>
<comment type="caution">
    <text evidence="2">The sequence shown here is derived from an EMBL/GenBank/DDBJ whole genome shotgun (WGS) entry which is preliminary data.</text>
</comment>
<evidence type="ECO:0000313" key="3">
    <source>
        <dbReference type="Proteomes" id="UP000827092"/>
    </source>
</evidence>
<dbReference type="Proteomes" id="UP000827092">
    <property type="component" value="Unassembled WGS sequence"/>
</dbReference>
<accession>A0AAV6THT6</accession>
<dbReference type="AlphaFoldDB" id="A0AAV6THT6"/>
<feature type="chain" id="PRO_5043686563" evidence="1">
    <location>
        <begin position="21"/>
        <end position="137"/>
    </location>
</feature>
<name>A0AAV6THT6_9ARAC</name>
<keyword evidence="3" id="KW-1185">Reference proteome</keyword>
<sequence length="137" mass="15766">MPLRWPTLLALSSFYLVVSPAPLQYAGGLVSENRLRECESFVFILWQISGAIQIQGPFDGGGPSMVERPFFPETEKHEKFERIPGLSCQNHMLVSKIKTMMSKYKGPYYGEPRIRLIKSVMGFPWGRTCFLDKLWQF</sequence>
<gene>
    <name evidence="2" type="ORF">JTE90_016556</name>
</gene>
<reference evidence="2 3" key="1">
    <citation type="journal article" date="2022" name="Nat. Ecol. Evol.">
        <title>A masculinizing supergene underlies an exaggerated male reproductive morph in a spider.</title>
        <authorList>
            <person name="Hendrickx F."/>
            <person name="De Corte Z."/>
            <person name="Sonet G."/>
            <person name="Van Belleghem S.M."/>
            <person name="Kostlbacher S."/>
            <person name="Vangestel C."/>
        </authorList>
    </citation>
    <scope>NUCLEOTIDE SEQUENCE [LARGE SCALE GENOMIC DNA]</scope>
    <source>
        <strain evidence="2">W744_W776</strain>
    </source>
</reference>
<evidence type="ECO:0000313" key="2">
    <source>
        <dbReference type="EMBL" id="KAG8171302.1"/>
    </source>
</evidence>
<feature type="signal peptide" evidence="1">
    <location>
        <begin position="1"/>
        <end position="20"/>
    </location>
</feature>
<organism evidence="2 3">
    <name type="scientific">Oedothorax gibbosus</name>
    <dbReference type="NCBI Taxonomy" id="931172"/>
    <lineage>
        <taxon>Eukaryota</taxon>
        <taxon>Metazoa</taxon>
        <taxon>Ecdysozoa</taxon>
        <taxon>Arthropoda</taxon>
        <taxon>Chelicerata</taxon>
        <taxon>Arachnida</taxon>
        <taxon>Araneae</taxon>
        <taxon>Araneomorphae</taxon>
        <taxon>Entelegynae</taxon>
        <taxon>Araneoidea</taxon>
        <taxon>Linyphiidae</taxon>
        <taxon>Erigoninae</taxon>
        <taxon>Oedothorax</taxon>
    </lineage>
</organism>